<dbReference type="GO" id="GO:0020037">
    <property type="term" value="F:heme binding"/>
    <property type="evidence" value="ECO:0007669"/>
    <property type="project" value="InterPro"/>
</dbReference>
<dbReference type="RefSeq" id="WP_092420110.1">
    <property type="nucleotide sequence ID" value="NZ_FNCL01000001.1"/>
</dbReference>
<keyword evidence="1 4" id="KW-0349">Heme</keyword>
<evidence type="ECO:0000256" key="1">
    <source>
        <dbReference type="ARBA" id="ARBA00022617"/>
    </source>
</evidence>
<feature type="chain" id="PRO_5011516419" evidence="5">
    <location>
        <begin position="21"/>
        <end position="159"/>
    </location>
</feature>
<keyword evidence="3 4" id="KW-0408">Iron</keyword>
<evidence type="ECO:0000256" key="2">
    <source>
        <dbReference type="ARBA" id="ARBA00022723"/>
    </source>
</evidence>
<sequence>MKTTVALASVIGIVASAVLADTTIPDDVSFTEYGEVEASLTGTPGDPERGAEIMTTRSKGNCVACHAVTALSDAPFHGEVGPMLDGVGGYRSEAELRGIVANAKKMFDGTVMPAFYKTSGFIRPGDGYTGKAANGDLPPILSAQEVEDVVAFLMTLQDS</sequence>
<dbReference type="PROSITE" id="PS51007">
    <property type="entry name" value="CYTC"/>
    <property type="match status" value="1"/>
</dbReference>
<name>A0A1I6QXD7_9RHOB</name>
<reference evidence="8" key="1">
    <citation type="submission" date="2016-10" db="EMBL/GenBank/DDBJ databases">
        <authorList>
            <person name="Varghese N."/>
            <person name="Submissions S."/>
        </authorList>
    </citation>
    <scope>NUCLEOTIDE SEQUENCE [LARGE SCALE GENOMIC DNA]</scope>
    <source>
        <strain evidence="8">DSM 26894</strain>
    </source>
</reference>
<feature type="domain" description="Cytochrome c" evidence="6">
    <location>
        <begin position="45"/>
        <end position="157"/>
    </location>
</feature>
<evidence type="ECO:0000256" key="3">
    <source>
        <dbReference type="ARBA" id="ARBA00023004"/>
    </source>
</evidence>
<evidence type="ECO:0000259" key="6">
    <source>
        <dbReference type="PROSITE" id="PS51007"/>
    </source>
</evidence>
<dbReference type="AlphaFoldDB" id="A0A1I6QXD7"/>
<dbReference type="GO" id="GO:0009055">
    <property type="term" value="F:electron transfer activity"/>
    <property type="evidence" value="ECO:0007669"/>
    <property type="project" value="InterPro"/>
</dbReference>
<keyword evidence="8" id="KW-1185">Reference proteome</keyword>
<evidence type="ECO:0000256" key="4">
    <source>
        <dbReference type="PROSITE-ProRule" id="PRU00433"/>
    </source>
</evidence>
<dbReference type="InterPro" id="IPR030999">
    <property type="entry name" value="Thiosulf_SoxX"/>
</dbReference>
<dbReference type="InterPro" id="IPR036909">
    <property type="entry name" value="Cyt_c-like_dom_sf"/>
</dbReference>
<keyword evidence="5" id="KW-0732">Signal</keyword>
<gene>
    <name evidence="7" type="ORF">SAMN04488050_102451</name>
</gene>
<keyword evidence="2 4" id="KW-0479">Metal-binding</keyword>
<evidence type="ECO:0000256" key="5">
    <source>
        <dbReference type="SAM" id="SignalP"/>
    </source>
</evidence>
<accession>A0A1I6QXD7</accession>
<dbReference type="STRING" id="311180.SAMN04488050_102451"/>
<dbReference type="Proteomes" id="UP000199392">
    <property type="component" value="Unassembled WGS sequence"/>
</dbReference>
<feature type="signal peptide" evidence="5">
    <location>
        <begin position="1"/>
        <end position="20"/>
    </location>
</feature>
<protein>
    <submittedName>
        <fullName evidence="7">Sulfur-oxidizing protein SoxX</fullName>
    </submittedName>
</protein>
<dbReference type="NCBIfam" id="TIGR04485">
    <property type="entry name" value="thiosulf_SoxX"/>
    <property type="match status" value="1"/>
</dbReference>
<dbReference type="GO" id="GO:0046872">
    <property type="term" value="F:metal ion binding"/>
    <property type="evidence" value="ECO:0007669"/>
    <property type="project" value="UniProtKB-KW"/>
</dbReference>
<dbReference type="Gene3D" id="1.10.760.10">
    <property type="entry name" value="Cytochrome c-like domain"/>
    <property type="match status" value="1"/>
</dbReference>
<evidence type="ECO:0000313" key="7">
    <source>
        <dbReference type="EMBL" id="SFS57146.1"/>
    </source>
</evidence>
<dbReference type="EMBL" id="FOZW01000002">
    <property type="protein sequence ID" value="SFS57146.1"/>
    <property type="molecule type" value="Genomic_DNA"/>
</dbReference>
<evidence type="ECO:0000313" key="8">
    <source>
        <dbReference type="Proteomes" id="UP000199392"/>
    </source>
</evidence>
<proteinExistence type="predicted"/>
<dbReference type="SUPFAM" id="SSF46626">
    <property type="entry name" value="Cytochrome c"/>
    <property type="match status" value="1"/>
</dbReference>
<organism evidence="7 8">
    <name type="scientific">Alloyangia pacifica</name>
    <dbReference type="NCBI Taxonomy" id="311180"/>
    <lineage>
        <taxon>Bacteria</taxon>
        <taxon>Pseudomonadati</taxon>
        <taxon>Pseudomonadota</taxon>
        <taxon>Alphaproteobacteria</taxon>
        <taxon>Rhodobacterales</taxon>
        <taxon>Roseobacteraceae</taxon>
        <taxon>Alloyangia</taxon>
    </lineage>
</organism>
<dbReference type="OrthoDB" id="9793634at2"/>
<dbReference type="InterPro" id="IPR009056">
    <property type="entry name" value="Cyt_c-like_dom"/>
</dbReference>
<dbReference type="Pfam" id="PF00034">
    <property type="entry name" value="Cytochrom_C"/>
    <property type="match status" value="1"/>
</dbReference>